<evidence type="ECO:0000313" key="19">
    <source>
        <dbReference type="EMBL" id="PZR15513.1"/>
    </source>
</evidence>
<dbReference type="GO" id="GO:0006508">
    <property type="term" value="P:proteolysis"/>
    <property type="evidence" value="ECO:0007669"/>
    <property type="project" value="UniProtKB-KW"/>
</dbReference>
<dbReference type="InterPro" id="IPR008915">
    <property type="entry name" value="Peptidase_M50"/>
</dbReference>
<dbReference type="GO" id="GO:0005886">
    <property type="term" value="C:plasma membrane"/>
    <property type="evidence" value="ECO:0007669"/>
    <property type="project" value="UniProtKB-SubCell"/>
</dbReference>
<organism evidence="19 20">
    <name type="scientific">Archangium gephyra</name>
    <dbReference type="NCBI Taxonomy" id="48"/>
    <lineage>
        <taxon>Bacteria</taxon>
        <taxon>Pseudomonadati</taxon>
        <taxon>Myxococcota</taxon>
        <taxon>Myxococcia</taxon>
        <taxon>Myxococcales</taxon>
        <taxon>Cystobacterineae</taxon>
        <taxon>Archangiaceae</taxon>
        <taxon>Archangium</taxon>
    </lineage>
</organism>
<dbReference type="PANTHER" id="PTHR39188:SF3">
    <property type="entry name" value="STAGE IV SPORULATION PROTEIN FB"/>
    <property type="match status" value="1"/>
</dbReference>
<evidence type="ECO:0000256" key="15">
    <source>
        <dbReference type="PIRSR" id="PIRSR006404-1"/>
    </source>
</evidence>
<feature type="domain" description="CBS" evidence="18">
    <location>
        <begin position="305"/>
        <end position="361"/>
    </location>
</feature>
<keyword evidence="10 14" id="KW-1133">Transmembrane helix</keyword>
<evidence type="ECO:0000256" key="6">
    <source>
        <dbReference type="ARBA" id="ARBA00022723"/>
    </source>
</evidence>
<evidence type="ECO:0000256" key="10">
    <source>
        <dbReference type="ARBA" id="ARBA00022989"/>
    </source>
</evidence>
<proteinExistence type="inferred from homology"/>
<dbReference type="AlphaFoldDB" id="A0A2W5TQ72"/>
<evidence type="ECO:0000256" key="7">
    <source>
        <dbReference type="ARBA" id="ARBA00022737"/>
    </source>
</evidence>
<evidence type="ECO:0000256" key="11">
    <source>
        <dbReference type="ARBA" id="ARBA00023049"/>
    </source>
</evidence>
<evidence type="ECO:0000256" key="2">
    <source>
        <dbReference type="ARBA" id="ARBA00007931"/>
    </source>
</evidence>
<evidence type="ECO:0000256" key="3">
    <source>
        <dbReference type="ARBA" id="ARBA00022475"/>
    </source>
</evidence>
<evidence type="ECO:0000256" key="5">
    <source>
        <dbReference type="ARBA" id="ARBA00022692"/>
    </source>
</evidence>
<evidence type="ECO:0000313" key="20">
    <source>
        <dbReference type="Proteomes" id="UP000249061"/>
    </source>
</evidence>
<evidence type="ECO:0000256" key="4">
    <source>
        <dbReference type="ARBA" id="ARBA00022670"/>
    </source>
</evidence>
<keyword evidence="4 14" id="KW-0645">Protease</keyword>
<feature type="active site" evidence="15">
    <location>
        <position position="57"/>
    </location>
</feature>
<evidence type="ECO:0000256" key="16">
    <source>
        <dbReference type="PIRSR" id="PIRSR006404-2"/>
    </source>
</evidence>
<dbReference type="CDD" id="cd06164">
    <property type="entry name" value="S2P-M50_SpoIVFB_CBS"/>
    <property type="match status" value="1"/>
</dbReference>
<dbReference type="InterPro" id="IPR000644">
    <property type="entry name" value="CBS_dom"/>
</dbReference>
<reference evidence="19 20" key="1">
    <citation type="submission" date="2017-08" db="EMBL/GenBank/DDBJ databases">
        <title>Infants hospitalized years apart are colonized by the same room-sourced microbial strains.</title>
        <authorList>
            <person name="Brooks B."/>
            <person name="Olm M.R."/>
            <person name="Firek B.A."/>
            <person name="Baker R."/>
            <person name="Thomas B.C."/>
            <person name="Morowitz M.J."/>
            <person name="Banfield J.F."/>
        </authorList>
    </citation>
    <scope>NUCLEOTIDE SEQUENCE [LARGE SCALE GENOMIC DNA]</scope>
    <source>
        <strain evidence="19">S2_003_000_R2_14</strain>
    </source>
</reference>
<keyword evidence="12 17" id="KW-0129">CBS domain</keyword>
<dbReference type="EMBL" id="QFQP01000005">
    <property type="protein sequence ID" value="PZR15513.1"/>
    <property type="molecule type" value="Genomic_DNA"/>
</dbReference>
<keyword evidence="3" id="KW-1003">Cell membrane</keyword>
<dbReference type="Pfam" id="PF00571">
    <property type="entry name" value="CBS"/>
    <property type="match status" value="2"/>
</dbReference>
<keyword evidence="7" id="KW-0677">Repeat</keyword>
<sequence length="377" mass="40460">MWSWRLARVAGIDLKVHASFLLVIVIGAMQWGGFGVHGAIFGAVLMLLMFASVTLHEFGHAFVARAFAIPVKDITLYPIGGVARLTRLPKTPLQEFLIALAGPAVNVVLAVSLGLVGLQFFPWSDLEATMRNPYSEVPGVQTLVAMLISSNVVLAVFNMIPALPMDGGRVFRSVLSFFMSADTATKVSAALARLLAVGFFVLGFYGNPMLSIIGLFVFFGAGEELAAQKAARMLDGVHVGDAVNDYAPRFSPDTTIAEALPAVIGTNYDAFAVEQFGRFVGVVTRRDFKAHADAHGPYAYVAGAMLRDVPRVQATDSLEVARYKMEESEVPFVAVLRQGLFLGVVTEFDVMMLIDRLMGATFTAAPSARGVTSESGT</sequence>
<keyword evidence="11 14" id="KW-0482">Metalloprotease</keyword>
<dbReference type="SUPFAM" id="SSF54631">
    <property type="entry name" value="CBS-domain pair"/>
    <property type="match status" value="1"/>
</dbReference>
<feature type="transmembrane region" description="Helical" evidence="14">
    <location>
        <begin position="12"/>
        <end position="31"/>
    </location>
</feature>
<evidence type="ECO:0000256" key="1">
    <source>
        <dbReference type="ARBA" id="ARBA00004651"/>
    </source>
</evidence>
<gene>
    <name evidence="19" type="ORF">DI536_08675</name>
</gene>
<dbReference type="GO" id="GO:0046872">
    <property type="term" value="F:metal ion binding"/>
    <property type="evidence" value="ECO:0007669"/>
    <property type="project" value="UniProtKB-UniRule"/>
</dbReference>
<keyword evidence="8 14" id="KW-0378">Hydrolase</keyword>
<dbReference type="PANTHER" id="PTHR39188">
    <property type="entry name" value="MEMBRANE-ASSOCIATED ZINC METALLOPROTEASE M50B"/>
    <property type="match status" value="1"/>
</dbReference>
<keyword evidence="13 14" id="KW-0472">Membrane</keyword>
<dbReference type="InterPro" id="IPR046342">
    <property type="entry name" value="CBS_dom_sf"/>
</dbReference>
<comment type="subcellular location">
    <subcellularLocation>
        <location evidence="1">Cell membrane</location>
        <topology evidence="1">Multi-pass membrane protein</topology>
    </subcellularLocation>
</comment>
<keyword evidence="9 14" id="KW-0862">Zinc</keyword>
<comment type="cofactor">
    <cofactor evidence="14 16">
        <name>Zn(2+)</name>
        <dbReference type="ChEBI" id="CHEBI:29105"/>
    </cofactor>
    <text evidence="14 16">Binds 1 zinc ion per subunit.</text>
</comment>
<name>A0A2W5TQ72_9BACT</name>
<dbReference type="GO" id="GO:0008237">
    <property type="term" value="F:metallopeptidase activity"/>
    <property type="evidence" value="ECO:0007669"/>
    <property type="project" value="UniProtKB-UniRule"/>
</dbReference>
<protein>
    <recommendedName>
        <fullName evidence="14">Zinc metalloprotease</fullName>
    </recommendedName>
</protein>
<evidence type="ECO:0000256" key="8">
    <source>
        <dbReference type="ARBA" id="ARBA00022801"/>
    </source>
</evidence>
<evidence type="ECO:0000256" key="17">
    <source>
        <dbReference type="PROSITE-ProRule" id="PRU00703"/>
    </source>
</evidence>
<comment type="similarity">
    <text evidence="2 14">Belongs to the peptidase M50B family.</text>
</comment>
<evidence type="ECO:0000256" key="14">
    <source>
        <dbReference type="PIRNR" id="PIRNR006404"/>
    </source>
</evidence>
<feature type="binding site" evidence="16">
    <location>
        <position position="166"/>
    </location>
    <ligand>
        <name>Zn(2+)</name>
        <dbReference type="ChEBI" id="CHEBI:29105"/>
        <note>catalytic</note>
    </ligand>
</feature>
<feature type="transmembrane region" description="Helical" evidence="14">
    <location>
        <begin position="143"/>
        <end position="163"/>
    </location>
</feature>
<dbReference type="Pfam" id="PF02163">
    <property type="entry name" value="Peptidase_M50"/>
    <property type="match status" value="1"/>
</dbReference>
<evidence type="ECO:0000259" key="18">
    <source>
        <dbReference type="PROSITE" id="PS51371"/>
    </source>
</evidence>
<feature type="transmembrane region" description="Helical" evidence="14">
    <location>
        <begin position="96"/>
        <end position="123"/>
    </location>
</feature>
<dbReference type="Proteomes" id="UP000249061">
    <property type="component" value="Unassembled WGS sequence"/>
</dbReference>
<evidence type="ECO:0000256" key="13">
    <source>
        <dbReference type="ARBA" id="ARBA00023136"/>
    </source>
</evidence>
<evidence type="ECO:0000256" key="9">
    <source>
        <dbReference type="ARBA" id="ARBA00022833"/>
    </source>
</evidence>
<accession>A0A2W5TQ72</accession>
<dbReference type="PROSITE" id="PS51371">
    <property type="entry name" value="CBS"/>
    <property type="match status" value="1"/>
</dbReference>
<keyword evidence="6 14" id="KW-0479">Metal-binding</keyword>
<comment type="caution">
    <text evidence="14">Lacks conserved residue(s) required for the propagation of feature annotation.</text>
</comment>
<comment type="caution">
    <text evidence="19">The sequence shown here is derived from an EMBL/GenBank/DDBJ whole genome shotgun (WGS) entry which is preliminary data.</text>
</comment>
<dbReference type="CDD" id="cd02205">
    <property type="entry name" value="CBS_pair_SF"/>
    <property type="match status" value="1"/>
</dbReference>
<dbReference type="Gene3D" id="3.10.580.10">
    <property type="entry name" value="CBS-domain"/>
    <property type="match status" value="1"/>
</dbReference>
<feature type="binding site" evidence="16">
    <location>
        <position position="60"/>
    </location>
    <ligand>
        <name>Zn(2+)</name>
        <dbReference type="ChEBI" id="CHEBI:29105"/>
        <note>catalytic</note>
    </ligand>
</feature>
<dbReference type="InterPro" id="IPR016483">
    <property type="entry name" value="UCP006404_Pept_M50_CBS"/>
</dbReference>
<keyword evidence="5 14" id="KW-0812">Transmembrane</keyword>
<evidence type="ECO:0000256" key="12">
    <source>
        <dbReference type="ARBA" id="ARBA00023122"/>
    </source>
</evidence>
<feature type="binding site" evidence="16">
    <location>
        <position position="56"/>
    </location>
    <ligand>
        <name>Zn(2+)</name>
        <dbReference type="ChEBI" id="CHEBI:29105"/>
        <note>catalytic</note>
    </ligand>
</feature>
<dbReference type="SMART" id="SM00116">
    <property type="entry name" value="CBS"/>
    <property type="match status" value="2"/>
</dbReference>
<dbReference type="PIRSF" id="PIRSF006404">
    <property type="entry name" value="UCP006404_Pept_M50_CBS"/>
    <property type="match status" value="1"/>
</dbReference>